<comment type="caution">
    <text evidence="5">The sequence shown here is derived from an EMBL/GenBank/DDBJ whole genome shotgun (WGS) entry which is preliminary data.</text>
</comment>
<protein>
    <recommendedName>
        <fullName evidence="7">Glycosyltransferase</fullName>
    </recommendedName>
</protein>
<keyword evidence="2" id="KW-0808">Transferase</keyword>
<dbReference type="AlphaFoldDB" id="A0A7J7G3C4"/>
<keyword evidence="6" id="KW-1185">Reference proteome</keyword>
<dbReference type="PANTHER" id="PTHR48047:SF8">
    <property type="entry name" value="FLAVONOL 3-O-GLUCOSYLTRANSFERASE UGT89B1"/>
    <property type="match status" value="1"/>
</dbReference>
<reference evidence="6" key="1">
    <citation type="journal article" date="2020" name="Nat. Commun.">
        <title>Genome assembly of wild tea tree DASZ reveals pedigree and selection history of tea varieties.</title>
        <authorList>
            <person name="Zhang W."/>
            <person name="Zhang Y."/>
            <person name="Qiu H."/>
            <person name="Guo Y."/>
            <person name="Wan H."/>
            <person name="Zhang X."/>
            <person name="Scossa F."/>
            <person name="Alseekh S."/>
            <person name="Zhang Q."/>
            <person name="Wang P."/>
            <person name="Xu L."/>
            <person name="Schmidt M.H."/>
            <person name="Jia X."/>
            <person name="Li D."/>
            <person name="Zhu A."/>
            <person name="Guo F."/>
            <person name="Chen W."/>
            <person name="Ni D."/>
            <person name="Usadel B."/>
            <person name="Fernie A.R."/>
            <person name="Wen W."/>
        </authorList>
    </citation>
    <scope>NUCLEOTIDE SEQUENCE [LARGE SCALE GENOMIC DNA]</scope>
    <source>
        <strain evidence="6">cv. G240</strain>
    </source>
</reference>
<dbReference type="PANTHER" id="PTHR48047">
    <property type="entry name" value="GLYCOSYLTRANSFERASE"/>
    <property type="match status" value="1"/>
</dbReference>
<feature type="region of interest" description="Disordered" evidence="4">
    <location>
        <begin position="245"/>
        <end position="264"/>
    </location>
</feature>
<evidence type="ECO:0000256" key="3">
    <source>
        <dbReference type="ARBA" id="ARBA00023241"/>
    </source>
</evidence>
<dbReference type="FunFam" id="3.40.50.2000:FF:000064">
    <property type="entry name" value="Glycosyltransferase"/>
    <property type="match status" value="1"/>
</dbReference>
<evidence type="ECO:0000256" key="4">
    <source>
        <dbReference type="SAM" id="MobiDB-lite"/>
    </source>
</evidence>
<dbReference type="CDD" id="cd03784">
    <property type="entry name" value="GT1_Gtf-like"/>
    <property type="match status" value="1"/>
</dbReference>
<dbReference type="Gene3D" id="3.40.50.2000">
    <property type="entry name" value="Glycogen Phosphorylase B"/>
    <property type="match status" value="2"/>
</dbReference>
<dbReference type="GO" id="GO:0035251">
    <property type="term" value="F:UDP-glucosyltransferase activity"/>
    <property type="evidence" value="ECO:0007669"/>
    <property type="project" value="TreeGrafter"/>
</dbReference>
<evidence type="ECO:0008006" key="7">
    <source>
        <dbReference type="Google" id="ProtNLM"/>
    </source>
</evidence>
<dbReference type="Proteomes" id="UP000593564">
    <property type="component" value="Unassembled WGS sequence"/>
</dbReference>
<dbReference type="GO" id="GO:0009813">
    <property type="term" value="P:flavonoid biosynthetic process"/>
    <property type="evidence" value="ECO:0007669"/>
    <property type="project" value="UniProtKB-KW"/>
</dbReference>
<gene>
    <name evidence="5" type="ORF">HYC85_030005</name>
</gene>
<accession>A0A7J7G3C4</accession>
<evidence type="ECO:0000313" key="6">
    <source>
        <dbReference type="Proteomes" id="UP000593564"/>
    </source>
</evidence>
<organism evidence="5 6">
    <name type="scientific">Camellia sinensis</name>
    <name type="common">Tea plant</name>
    <name type="synonym">Thea sinensis</name>
    <dbReference type="NCBI Taxonomy" id="4442"/>
    <lineage>
        <taxon>Eukaryota</taxon>
        <taxon>Viridiplantae</taxon>
        <taxon>Streptophyta</taxon>
        <taxon>Embryophyta</taxon>
        <taxon>Tracheophyta</taxon>
        <taxon>Spermatophyta</taxon>
        <taxon>Magnoliopsida</taxon>
        <taxon>eudicotyledons</taxon>
        <taxon>Gunneridae</taxon>
        <taxon>Pentapetalae</taxon>
        <taxon>asterids</taxon>
        <taxon>Ericales</taxon>
        <taxon>Theaceae</taxon>
        <taxon>Camellia</taxon>
    </lineage>
</organism>
<dbReference type="Pfam" id="PF00201">
    <property type="entry name" value="UDPGT"/>
    <property type="match status" value="1"/>
</dbReference>
<keyword evidence="3" id="KW-0284">Flavonoid biosynthesis</keyword>
<dbReference type="InterPro" id="IPR002213">
    <property type="entry name" value="UDP_glucos_trans"/>
</dbReference>
<sequence>MTISTSGAHVLVFPYPAPGHMMPLLDLTNQLATRGLTITILVTPKNLSILNPLLSKHPSIKTLVLPFPAHPSLPTGAENVKDLPPIAFPAIMRSMHQLFTPILHWFQNHPSPPVAILSDMFLWWTNQLACQLGIRRFMFSSSGAMAMTIIYSLRRYPPENDDLNDPNRLISLSRIPNSPIYPWWQLRFLYSTRYVEGDPISEFLKDGVLANMASSGLVFNSFSELERVYFDHVMEEAGHGRVWAVGPLQPTEDDSSAKRSGSRPELASDISSWLDTCEDRTVVYVCFGSQAVLNNNQMEEIASGLEKSGAKFLWCVKEAPKGHVEGDYGVIPLGFEDRVIGRGLIVKDWAPQVMILRHRAIGSFLTHCGWNSILEGLVAGVPMLAWPMEGEQFLNATLLVDELKVAIRVCEGAQTVPNSDELARVVAESVSMQEIENIRVGKLRRATLDAIKEGGSSCEDLDKLKRRNEGRKEERKEAMVINALENLQNEIFVISKWSFIII</sequence>
<evidence type="ECO:0000256" key="1">
    <source>
        <dbReference type="ARBA" id="ARBA00009995"/>
    </source>
</evidence>
<evidence type="ECO:0000256" key="2">
    <source>
        <dbReference type="ARBA" id="ARBA00022679"/>
    </source>
</evidence>
<name>A0A7J7G3C4_CAMSI</name>
<proteinExistence type="inferred from homology"/>
<dbReference type="EMBL" id="JACBKZ010000014">
    <property type="protein sequence ID" value="KAF5933834.1"/>
    <property type="molecule type" value="Genomic_DNA"/>
</dbReference>
<evidence type="ECO:0000313" key="5">
    <source>
        <dbReference type="EMBL" id="KAF5933834.1"/>
    </source>
</evidence>
<comment type="similarity">
    <text evidence="1">Belongs to the UDP-glycosyltransferase family.</text>
</comment>
<dbReference type="SUPFAM" id="SSF53756">
    <property type="entry name" value="UDP-Glycosyltransferase/glycogen phosphorylase"/>
    <property type="match status" value="1"/>
</dbReference>
<reference evidence="5 6" key="2">
    <citation type="submission" date="2020-07" db="EMBL/GenBank/DDBJ databases">
        <title>Genome assembly of wild tea tree DASZ reveals pedigree and selection history of tea varieties.</title>
        <authorList>
            <person name="Zhang W."/>
        </authorList>
    </citation>
    <scope>NUCLEOTIDE SEQUENCE [LARGE SCALE GENOMIC DNA]</scope>
    <source>
        <strain evidence="6">cv. G240</strain>
        <tissue evidence="5">Leaf</tissue>
    </source>
</reference>